<evidence type="ECO:0000313" key="7">
    <source>
        <dbReference type="Proteomes" id="UP000675409"/>
    </source>
</evidence>
<dbReference type="Gene3D" id="3.40.50.300">
    <property type="entry name" value="P-loop containing nucleotide triphosphate hydrolases"/>
    <property type="match status" value="1"/>
</dbReference>
<gene>
    <name evidence="6" type="ORF">HGK34_18950</name>
</gene>
<evidence type="ECO:0000259" key="5">
    <source>
        <dbReference type="PROSITE" id="PS50893"/>
    </source>
</evidence>
<evidence type="ECO:0000256" key="2">
    <source>
        <dbReference type="ARBA" id="ARBA00022448"/>
    </source>
</evidence>
<name>A0ABS1LPX1_9MICO</name>
<dbReference type="InterPro" id="IPR050319">
    <property type="entry name" value="ABC_transp_ATP-bind"/>
</dbReference>
<comment type="caution">
    <text evidence="6">The sequence shown here is derived from an EMBL/GenBank/DDBJ whole genome shotgun (WGS) entry which is preliminary data.</text>
</comment>
<keyword evidence="4 6" id="KW-0067">ATP-binding</keyword>
<keyword evidence="7" id="KW-1185">Reference proteome</keyword>
<evidence type="ECO:0000256" key="3">
    <source>
        <dbReference type="ARBA" id="ARBA00022741"/>
    </source>
</evidence>
<dbReference type="Pfam" id="PF00005">
    <property type="entry name" value="ABC_tran"/>
    <property type="match status" value="1"/>
</dbReference>
<dbReference type="PANTHER" id="PTHR43776:SF7">
    <property type="entry name" value="D,D-DIPEPTIDE TRANSPORT ATP-BINDING PROTEIN DDPF-RELATED"/>
    <property type="match status" value="1"/>
</dbReference>
<dbReference type="InterPro" id="IPR003439">
    <property type="entry name" value="ABC_transporter-like_ATP-bd"/>
</dbReference>
<organism evidence="6 7">
    <name type="scientific">Myceligenerans indicum</name>
    <dbReference type="NCBI Taxonomy" id="2593663"/>
    <lineage>
        <taxon>Bacteria</taxon>
        <taxon>Bacillati</taxon>
        <taxon>Actinomycetota</taxon>
        <taxon>Actinomycetes</taxon>
        <taxon>Micrococcales</taxon>
        <taxon>Promicromonosporaceae</taxon>
        <taxon>Myceligenerans</taxon>
    </lineage>
</organism>
<dbReference type="PANTHER" id="PTHR43776">
    <property type="entry name" value="TRANSPORT ATP-BINDING PROTEIN"/>
    <property type="match status" value="1"/>
</dbReference>
<dbReference type="SMART" id="SM00382">
    <property type="entry name" value="AAA"/>
    <property type="match status" value="1"/>
</dbReference>
<accession>A0ABS1LPX1</accession>
<dbReference type="PROSITE" id="PS50893">
    <property type="entry name" value="ABC_TRANSPORTER_2"/>
    <property type="match status" value="1"/>
</dbReference>
<dbReference type="InterPro" id="IPR003593">
    <property type="entry name" value="AAA+_ATPase"/>
</dbReference>
<dbReference type="EMBL" id="JABBYC010000052">
    <property type="protein sequence ID" value="MBL0888336.1"/>
    <property type="molecule type" value="Genomic_DNA"/>
</dbReference>
<dbReference type="InterPro" id="IPR027417">
    <property type="entry name" value="P-loop_NTPase"/>
</dbReference>
<dbReference type="CDD" id="cd03257">
    <property type="entry name" value="ABC_NikE_OppD_transporters"/>
    <property type="match status" value="1"/>
</dbReference>
<keyword evidence="3" id="KW-0547">Nucleotide-binding</keyword>
<dbReference type="GO" id="GO:0005524">
    <property type="term" value="F:ATP binding"/>
    <property type="evidence" value="ECO:0007669"/>
    <property type="project" value="UniProtKB-KW"/>
</dbReference>
<sequence>MTTSTSPLLEVRDLCVDYDVGGALALRRRTLRVVRGISFAIAPGETYGLVGESGSGKSTTGRAILRLTDVSAGSITFAGSDIAGLGRTSPLSYRRAVQAVYQDPAASLNPRHRAGQAVTDVLARHGVTDRAERRRRAAAAFEQVGLGNEHLTRLPSELSGGQLQRIAIARALVLSPRLVVCDEAVSALDLSTQAQILDLLRERQAETGVSYLFITHDLGVVRHVAHHVGVLRAGEIVEQGTTSRVLDSPSHEYTKKLLAASLSPHPAGRAARRAARVAARGGVAA</sequence>
<evidence type="ECO:0000256" key="4">
    <source>
        <dbReference type="ARBA" id="ARBA00022840"/>
    </source>
</evidence>
<protein>
    <submittedName>
        <fullName evidence="6">ABC transporter ATP-binding protein</fullName>
    </submittedName>
</protein>
<feature type="domain" description="ABC transporter" evidence="5">
    <location>
        <begin position="9"/>
        <end position="258"/>
    </location>
</feature>
<dbReference type="InterPro" id="IPR017871">
    <property type="entry name" value="ABC_transporter-like_CS"/>
</dbReference>
<evidence type="ECO:0000256" key="1">
    <source>
        <dbReference type="ARBA" id="ARBA00005417"/>
    </source>
</evidence>
<dbReference type="SUPFAM" id="SSF52540">
    <property type="entry name" value="P-loop containing nucleoside triphosphate hydrolases"/>
    <property type="match status" value="1"/>
</dbReference>
<keyword evidence="2" id="KW-0813">Transport</keyword>
<dbReference type="Proteomes" id="UP000675409">
    <property type="component" value="Unassembled WGS sequence"/>
</dbReference>
<evidence type="ECO:0000313" key="6">
    <source>
        <dbReference type="EMBL" id="MBL0888336.1"/>
    </source>
</evidence>
<comment type="similarity">
    <text evidence="1">Belongs to the ABC transporter superfamily.</text>
</comment>
<dbReference type="PROSITE" id="PS00211">
    <property type="entry name" value="ABC_TRANSPORTER_1"/>
    <property type="match status" value="1"/>
</dbReference>
<reference evidence="6 7" key="1">
    <citation type="journal article" date="2021" name="Arch. Microbiol.">
        <title>Myceligenerans indicum sp. nov., an actinobacterium isolated from mangrove sediment of Sundarbans, India.</title>
        <authorList>
            <person name="Asha K."/>
            <person name="Bhadury P."/>
        </authorList>
    </citation>
    <scope>NUCLEOTIDE SEQUENCE [LARGE SCALE GENOMIC DNA]</scope>
    <source>
        <strain evidence="6 7">I2</strain>
    </source>
</reference>
<proteinExistence type="inferred from homology"/>